<comment type="subcellular location">
    <subcellularLocation>
        <location evidence="1">Secreted</location>
    </subcellularLocation>
</comment>
<evidence type="ECO:0000256" key="3">
    <source>
        <dbReference type="ARBA" id="ARBA00022729"/>
    </source>
</evidence>
<proteinExistence type="predicted"/>
<organism evidence="10 11">
    <name type="scientific">Cynoglossus semilaevis</name>
    <name type="common">Tongue sole</name>
    <dbReference type="NCBI Taxonomy" id="244447"/>
    <lineage>
        <taxon>Eukaryota</taxon>
        <taxon>Metazoa</taxon>
        <taxon>Chordata</taxon>
        <taxon>Craniata</taxon>
        <taxon>Vertebrata</taxon>
        <taxon>Euteleostomi</taxon>
        <taxon>Actinopterygii</taxon>
        <taxon>Neopterygii</taxon>
        <taxon>Teleostei</taxon>
        <taxon>Neoteleostei</taxon>
        <taxon>Acanthomorphata</taxon>
        <taxon>Carangaria</taxon>
        <taxon>Pleuronectiformes</taxon>
        <taxon>Pleuronectoidei</taxon>
        <taxon>Cynoglossidae</taxon>
        <taxon>Cynoglossinae</taxon>
        <taxon>Cynoglossus</taxon>
    </lineage>
</organism>
<dbReference type="Ensembl" id="ENSCSET00000028615.1">
    <property type="protein sequence ID" value="ENSCSEP00000028238.1"/>
    <property type="gene ID" value="ENSCSEG00000018045.1"/>
</dbReference>
<accession>A0A3P8WLA1</accession>
<dbReference type="InterPro" id="IPR056475">
    <property type="entry name" value="GBD_Hemicentin/VWA7"/>
</dbReference>
<dbReference type="GO" id="GO:0005576">
    <property type="term" value="C:extracellular region"/>
    <property type="evidence" value="ECO:0007669"/>
    <property type="project" value="UniProtKB-SubCell"/>
</dbReference>
<dbReference type="GeneTree" id="ENSGT00390000011517"/>
<dbReference type="RefSeq" id="XP_008330744.1">
    <property type="nucleotide sequence ID" value="XM_008332522.3"/>
</dbReference>
<dbReference type="InterPro" id="IPR056861">
    <property type="entry name" value="HMCN1-like_VWA"/>
</dbReference>
<dbReference type="InterPro" id="IPR052577">
    <property type="entry name" value="VWA7"/>
</dbReference>
<evidence type="ECO:0000256" key="5">
    <source>
        <dbReference type="SAM" id="SignalP"/>
    </source>
</evidence>
<evidence type="ECO:0000313" key="10">
    <source>
        <dbReference type="Ensembl" id="ENSCSEP00000028238.1"/>
    </source>
</evidence>
<dbReference type="Pfam" id="PF23560">
    <property type="entry name" value="GBD_Hemicentin"/>
    <property type="match status" value="1"/>
</dbReference>
<reference evidence="10 11" key="1">
    <citation type="journal article" date="2014" name="Nat. Genet.">
        <title>Whole-genome sequence of a flatfish provides insights into ZW sex chromosome evolution and adaptation to a benthic lifestyle.</title>
        <authorList>
            <person name="Chen S."/>
            <person name="Zhang G."/>
            <person name="Shao C."/>
            <person name="Huang Q."/>
            <person name="Liu G."/>
            <person name="Zhang P."/>
            <person name="Song W."/>
            <person name="An N."/>
            <person name="Chalopin D."/>
            <person name="Volff J.N."/>
            <person name="Hong Y."/>
            <person name="Li Q."/>
            <person name="Sha Z."/>
            <person name="Zhou H."/>
            <person name="Xie M."/>
            <person name="Yu Q."/>
            <person name="Liu Y."/>
            <person name="Xiang H."/>
            <person name="Wang N."/>
            <person name="Wu K."/>
            <person name="Yang C."/>
            <person name="Zhou Q."/>
            <person name="Liao X."/>
            <person name="Yang L."/>
            <person name="Hu Q."/>
            <person name="Zhang J."/>
            <person name="Meng L."/>
            <person name="Jin L."/>
            <person name="Tian Y."/>
            <person name="Lian J."/>
            <person name="Yang J."/>
            <person name="Miao G."/>
            <person name="Liu S."/>
            <person name="Liang Z."/>
            <person name="Yan F."/>
            <person name="Li Y."/>
            <person name="Sun B."/>
            <person name="Zhang H."/>
            <person name="Zhang J."/>
            <person name="Zhu Y."/>
            <person name="Du M."/>
            <person name="Zhao Y."/>
            <person name="Schartl M."/>
            <person name="Tang Q."/>
            <person name="Wang J."/>
        </authorList>
    </citation>
    <scope>NUCLEOTIDE SEQUENCE</scope>
</reference>
<dbReference type="InterPro" id="IPR057615">
    <property type="entry name" value="Ig_VWA7"/>
</dbReference>
<dbReference type="InterPro" id="IPR056862">
    <property type="entry name" value="VWA7_N"/>
</dbReference>
<dbReference type="PANTHER" id="PTHR14905:SF18">
    <property type="entry name" value="VON WILLEBRAND FACTOR A DOMAIN-CONTAINING 10, TANDEM DUPLICATE 1-RELATED"/>
    <property type="match status" value="1"/>
</dbReference>
<evidence type="ECO:0000313" key="11">
    <source>
        <dbReference type="Proteomes" id="UP000265120"/>
    </source>
</evidence>
<dbReference type="AlphaFoldDB" id="A0A3P8WLA1"/>
<dbReference type="OrthoDB" id="301415at2759"/>
<evidence type="ECO:0000256" key="2">
    <source>
        <dbReference type="ARBA" id="ARBA00022525"/>
    </source>
</evidence>
<sequence length="942" mass="101232">MLVAFCLLLFHTGTYGFGILPGKSLNHFEITENALLNTTVHVCRALALADGTAFTFPSQPYTAEAVAVSCNAPKSSKSFQQAITSVTLHNVRVDLRHALNASFHFDEEMFVQGKKIITEGIQAVKASNKQENFEAAREKLGEILHPLQDFYSHSNWVELGNKQPNPNLIRSDSSIGKIADKSRATCRNCNGDDCRNNILEDIINEGILTSGYFGIVPVVSTKPKGKCSHGGAVDQTSKIEPKGGINKDSFDASHGHLHSKAANMATAATSQLLEDIRGAAGDRPFLQMMGISKGSGKALCFVIDTTKSMSDDIEAVKAVTSSIIDSEAGTDDEPSFYILVPFNDPDFGPLIKTTDAKVFKNVINSLSVIGGGDEQEQSLSGLQLALSGAPVNSDIFLFTDAPAKDKVLKNTVIALIERTQTVVNFMITSSNVVNSRRRRETPKKISASDAQVYRDLAQASGGLAIEVTKSELPLATSIIQESTTSSLVTLLLTSRNSGNADKFFFLVDKTVSNLRVYITGLGLSCTVISPKGESKACTDTSGSLFTTSQSVGNFQNLKLKKEVGQWEMRMTSANPFTLKVMGETTIDFLFDFVEESDGPFKGFDALDTRPKAGVNGTLLVTLLGLDTGTLTEVALVESAGTKEIVGVVEPQETGKFLVRVEQIPSEEFVVRVKGQDSASTIVFQRQSPTNFRASKVTIAADSNDVLVPGTLFSVSFTVKTDGPGGTFTIKATNNQKFHSEFPTSLLLETGKSTEGTVNLTAPLNTPSGTDVRLTIEAEAPGGLDTNYIVLRISVLNPITDFTPPVCQQLSLEADCPKDCTLDTWDLSVRVTDRDDGMGVERVSLKQGSGVMTTSLDPDNGNITLVSYNASCCSPNMELQVVDRVGNVGTCFFSSEEGVTSPVSMSTKVTYSVFLCLTMVLLEMYMSTVGVIQLSPPPTREGV</sequence>
<feature type="domain" description="Hemicentin-1-like von Willebrand factor A" evidence="8">
    <location>
        <begin position="298"/>
        <end position="469"/>
    </location>
</feature>
<evidence type="ECO:0000259" key="9">
    <source>
        <dbReference type="Pfam" id="PF25107"/>
    </source>
</evidence>
<feature type="chain" id="PRO_5018080706" evidence="5">
    <location>
        <begin position="17"/>
        <end position="942"/>
    </location>
</feature>
<dbReference type="Gene3D" id="3.40.50.410">
    <property type="entry name" value="von Willebrand factor, type A domain"/>
    <property type="match status" value="1"/>
</dbReference>
<reference evidence="10" key="2">
    <citation type="submission" date="2025-08" db="UniProtKB">
        <authorList>
            <consortium name="Ensembl"/>
        </authorList>
    </citation>
    <scope>IDENTIFICATION</scope>
</reference>
<dbReference type="InterPro" id="IPR036465">
    <property type="entry name" value="vWFA_dom_sf"/>
</dbReference>
<dbReference type="KEGG" id="csem:103394995"/>
<name>A0A3P8WLA1_CYNSE</name>
<feature type="signal peptide" evidence="5">
    <location>
        <begin position="1"/>
        <end position="16"/>
    </location>
</feature>
<dbReference type="STRING" id="244447.ENSCSEP00000028238"/>
<dbReference type="PANTHER" id="PTHR14905">
    <property type="entry name" value="NG37"/>
    <property type="match status" value="1"/>
</dbReference>
<feature type="domain" description="VWA7 Ig-like" evidence="7">
    <location>
        <begin position="696"/>
        <end position="795"/>
    </location>
</feature>
<evidence type="ECO:0000259" key="7">
    <source>
        <dbReference type="Pfam" id="PF23619"/>
    </source>
</evidence>
<dbReference type="GeneID" id="103394995"/>
<dbReference type="Pfam" id="PF25106">
    <property type="entry name" value="VWA_4"/>
    <property type="match status" value="1"/>
</dbReference>
<evidence type="ECO:0000259" key="8">
    <source>
        <dbReference type="Pfam" id="PF25106"/>
    </source>
</evidence>
<protein>
    <submittedName>
        <fullName evidence="10">von Willebrand factor A domain-containing protein 7-like</fullName>
    </submittedName>
</protein>
<feature type="domain" description="VWA7 N-terminal" evidence="9">
    <location>
        <begin position="62"/>
        <end position="286"/>
    </location>
</feature>
<keyword evidence="4" id="KW-0325">Glycoprotein</keyword>
<dbReference type="Pfam" id="PF23619">
    <property type="entry name" value="Ig_VWA7"/>
    <property type="match status" value="1"/>
</dbReference>
<dbReference type="InParanoid" id="A0A3P8WLA1"/>
<keyword evidence="11" id="KW-1185">Reference proteome</keyword>
<reference evidence="10" key="3">
    <citation type="submission" date="2025-09" db="UniProtKB">
        <authorList>
            <consortium name="Ensembl"/>
        </authorList>
    </citation>
    <scope>IDENTIFICATION</scope>
</reference>
<keyword evidence="2" id="KW-0964">Secreted</keyword>
<evidence type="ECO:0000259" key="6">
    <source>
        <dbReference type="Pfam" id="PF23560"/>
    </source>
</evidence>
<dbReference type="Pfam" id="PF25107">
    <property type="entry name" value="VWA7_N"/>
    <property type="match status" value="1"/>
</dbReference>
<dbReference type="Proteomes" id="UP000265120">
    <property type="component" value="Chromosome 19"/>
</dbReference>
<feature type="domain" description="Hemicentin/VWA7 galactose-binding" evidence="6">
    <location>
        <begin position="488"/>
        <end position="584"/>
    </location>
</feature>
<dbReference type="SUPFAM" id="SSF53300">
    <property type="entry name" value="vWA-like"/>
    <property type="match status" value="1"/>
</dbReference>
<evidence type="ECO:0000256" key="1">
    <source>
        <dbReference type="ARBA" id="ARBA00004613"/>
    </source>
</evidence>
<evidence type="ECO:0000256" key="4">
    <source>
        <dbReference type="ARBA" id="ARBA00023180"/>
    </source>
</evidence>
<dbReference type="OMA" id="MFVQGKK"/>
<keyword evidence="3 5" id="KW-0732">Signal</keyword>